<dbReference type="OrthoDB" id="4741753at2"/>
<feature type="transmembrane region" description="Helical" evidence="2">
    <location>
        <begin position="12"/>
        <end position="31"/>
    </location>
</feature>
<gene>
    <name evidence="4" type="ORF">A7U43_07210</name>
</gene>
<evidence type="ECO:0000313" key="4">
    <source>
        <dbReference type="EMBL" id="ANE79140.1"/>
    </source>
</evidence>
<evidence type="ECO:0000313" key="5">
    <source>
        <dbReference type="Proteomes" id="UP000077143"/>
    </source>
</evidence>
<keyword evidence="5" id="KW-1185">Reference proteome</keyword>
<dbReference type="InterPro" id="IPR003399">
    <property type="entry name" value="Mce/MlaD"/>
</dbReference>
<organism evidence="4 5">
    <name type="scientific">Mycobacterium adipatum</name>
    <dbReference type="NCBI Taxonomy" id="1682113"/>
    <lineage>
        <taxon>Bacteria</taxon>
        <taxon>Bacillati</taxon>
        <taxon>Actinomycetota</taxon>
        <taxon>Actinomycetes</taxon>
        <taxon>Mycobacteriales</taxon>
        <taxon>Mycobacteriaceae</taxon>
        <taxon>Mycobacterium</taxon>
    </lineage>
</organism>
<reference evidence="4 5" key="1">
    <citation type="submission" date="2016-05" db="EMBL/GenBank/DDBJ databases">
        <title>Complete genome sequence of a phthalic acid esters degrading Mycobacterium sp. YC-RL4.</title>
        <authorList>
            <person name="Ren L."/>
            <person name="Fan S."/>
            <person name="Ruth N."/>
            <person name="Jia Y."/>
            <person name="Wang J."/>
            <person name="Qiao C."/>
        </authorList>
    </citation>
    <scope>NUCLEOTIDE SEQUENCE [LARGE SCALE GENOMIC DNA]</scope>
    <source>
        <strain evidence="4 5">YC-RL4</strain>
    </source>
</reference>
<feature type="compositionally biased region" description="Pro residues" evidence="1">
    <location>
        <begin position="514"/>
        <end position="540"/>
    </location>
</feature>
<protein>
    <submittedName>
        <fullName evidence="4">Mammalian cell entry protein</fullName>
    </submittedName>
</protein>
<dbReference type="PANTHER" id="PTHR33371">
    <property type="entry name" value="INTERMEMBRANE PHOSPHOLIPID TRANSPORT SYSTEM BINDING PROTEIN MLAD-RELATED"/>
    <property type="match status" value="1"/>
</dbReference>
<name>A0A172UJW7_9MYCO</name>
<dbReference type="Pfam" id="PF02470">
    <property type="entry name" value="MlaD"/>
    <property type="match status" value="1"/>
</dbReference>
<dbReference type="STRING" id="1682113.A7U43_07210"/>
<proteinExistence type="predicted"/>
<dbReference type="InterPro" id="IPR005693">
    <property type="entry name" value="Mce"/>
</dbReference>
<evidence type="ECO:0000256" key="1">
    <source>
        <dbReference type="SAM" id="MobiDB-lite"/>
    </source>
</evidence>
<feature type="compositionally biased region" description="Pro residues" evidence="1">
    <location>
        <begin position="447"/>
        <end position="479"/>
    </location>
</feature>
<dbReference type="GO" id="GO:0005576">
    <property type="term" value="C:extracellular region"/>
    <property type="evidence" value="ECO:0007669"/>
    <property type="project" value="TreeGrafter"/>
</dbReference>
<feature type="compositionally biased region" description="Pro residues" evidence="1">
    <location>
        <begin position="493"/>
        <end position="505"/>
    </location>
</feature>
<evidence type="ECO:0000256" key="2">
    <source>
        <dbReference type="SAM" id="Phobius"/>
    </source>
</evidence>
<feature type="region of interest" description="Disordered" evidence="1">
    <location>
        <begin position="414"/>
        <end position="578"/>
    </location>
</feature>
<keyword evidence="2" id="KW-0472">Membrane</keyword>
<keyword evidence="2" id="KW-0812">Transmembrane</keyword>
<evidence type="ECO:0000259" key="3">
    <source>
        <dbReference type="Pfam" id="PF02470"/>
    </source>
</evidence>
<dbReference type="PANTHER" id="PTHR33371:SF16">
    <property type="entry name" value="MCE-FAMILY PROTEIN MCE3F"/>
    <property type="match status" value="1"/>
</dbReference>
<sequence>MLTRLTRLQLSIFAVVTVLTVTAISAFYLHVPAAMGIGTYDVTAEFKAGGGLYSNANVTYRGVTIGRVEAVGLTNDGVQAQMRLNTDTEVPENVTATVKSVSAVGEQYIDLVPPSDEDGGAAPGLLRNGSNIGVERTAIGQDIAGMLKQADDLVASVGDARIQDLLKETFKAFNGSGPELARLIQSGRDLIDEANASYGQTSQLIDQAGPFLDSQITAGDDIRSSADGLARLTTEVANADSQFRSTLQTVPGAVAEANTTFEGIRPTFPVLAANLANFGRIGVIYHKSIEQALVIFPALMAALLTVASGVPADEGGKLDFKVNLGDSPPCSTGFIPPSEIRSPADTTLRELPTDLYCKTAQNDPAVVRGARNYPCQEFPGKRAPTVQLCRDPAGYVPIGSNPWRGPPVPYDTPITDPRNITPPNKFPNIPPANDYDPGAPAVQLPPGVTPGPGPAPNAPFPNPVPPNDNAPAPPWPYYAPPDQVLPPYGRQVPMPPLPPGTPIYRPPGSTAPGLAPPPEALLPPPPAPGPPPPAPGPLPAEQPLASAALTSTYDPKTGVFADPASGETGVFAPGSDEFTPAENWVDLMMAPRQM</sequence>
<dbReference type="RefSeq" id="WP_067992845.1">
    <property type="nucleotide sequence ID" value="NZ_CP015596.1"/>
</dbReference>
<dbReference type="KEGG" id="madi:A7U43_07210"/>
<keyword evidence="2" id="KW-1133">Transmembrane helix</keyword>
<dbReference type="EMBL" id="CP015596">
    <property type="protein sequence ID" value="ANE79140.1"/>
    <property type="molecule type" value="Genomic_DNA"/>
</dbReference>
<dbReference type="InterPro" id="IPR052336">
    <property type="entry name" value="MlaD_Phospholipid_Transporter"/>
</dbReference>
<dbReference type="NCBIfam" id="TIGR00996">
    <property type="entry name" value="Mtu_fam_mce"/>
    <property type="match status" value="1"/>
</dbReference>
<dbReference type="AlphaFoldDB" id="A0A172UJW7"/>
<dbReference type="Proteomes" id="UP000077143">
    <property type="component" value="Chromosome"/>
</dbReference>
<accession>A0A172UJW7</accession>
<feature type="domain" description="Mce/MlaD" evidence="3">
    <location>
        <begin position="39"/>
        <end position="114"/>
    </location>
</feature>